<dbReference type="FunFam" id="3.30.420.40:FF:000040">
    <property type="entry name" value="tRNA N6-adenosine threonylcarbamoyltransferase"/>
    <property type="match status" value="1"/>
</dbReference>
<evidence type="ECO:0000313" key="11">
    <source>
        <dbReference type="Proteomes" id="UP000317544"/>
    </source>
</evidence>
<keyword evidence="6 8" id="KW-0012">Acyltransferase</keyword>
<dbReference type="Pfam" id="PF00814">
    <property type="entry name" value="TsaD"/>
    <property type="match status" value="1"/>
</dbReference>
<keyword evidence="2 8" id="KW-0808">Transferase</keyword>
<dbReference type="GO" id="GO:0002949">
    <property type="term" value="P:tRNA threonylcarbamoyladenosine modification"/>
    <property type="evidence" value="ECO:0007669"/>
    <property type="project" value="UniProtKB-UniRule"/>
</dbReference>
<dbReference type="NCBIfam" id="TIGR00329">
    <property type="entry name" value="gcp_kae1"/>
    <property type="match status" value="1"/>
</dbReference>
<keyword evidence="11" id="KW-1185">Reference proteome</keyword>
<dbReference type="OrthoDB" id="9806197at2"/>
<accession>A0A455T9R1</accession>
<feature type="binding site" evidence="8">
    <location>
        <position position="277"/>
    </location>
    <ligand>
        <name>substrate</name>
    </ligand>
</feature>
<evidence type="ECO:0000256" key="7">
    <source>
        <dbReference type="ARBA" id="ARBA00048117"/>
    </source>
</evidence>
<dbReference type="EC" id="2.3.1.234" evidence="8"/>
<comment type="catalytic activity">
    <reaction evidence="7 8">
        <text>L-threonylcarbamoyladenylate + adenosine(37) in tRNA = N(6)-L-threonylcarbamoyladenosine(37) in tRNA + AMP + H(+)</text>
        <dbReference type="Rhea" id="RHEA:37059"/>
        <dbReference type="Rhea" id="RHEA-COMP:10162"/>
        <dbReference type="Rhea" id="RHEA-COMP:10163"/>
        <dbReference type="ChEBI" id="CHEBI:15378"/>
        <dbReference type="ChEBI" id="CHEBI:73682"/>
        <dbReference type="ChEBI" id="CHEBI:74411"/>
        <dbReference type="ChEBI" id="CHEBI:74418"/>
        <dbReference type="ChEBI" id="CHEBI:456215"/>
        <dbReference type="EC" id="2.3.1.234"/>
    </reaction>
</comment>
<comment type="cofactor">
    <cofactor evidence="8">
        <name>Fe(2+)</name>
        <dbReference type="ChEBI" id="CHEBI:29033"/>
    </cofactor>
    <text evidence="8">Binds 1 Fe(2+) ion per subunit.</text>
</comment>
<feature type="binding site" evidence="8">
    <location>
        <position position="116"/>
    </location>
    <ligand>
        <name>Fe cation</name>
        <dbReference type="ChEBI" id="CHEBI:24875"/>
    </ligand>
</feature>
<evidence type="ECO:0000256" key="5">
    <source>
        <dbReference type="ARBA" id="ARBA00023004"/>
    </source>
</evidence>
<dbReference type="InterPro" id="IPR043129">
    <property type="entry name" value="ATPase_NBD"/>
</dbReference>
<dbReference type="SUPFAM" id="SSF53067">
    <property type="entry name" value="Actin-like ATPase domain"/>
    <property type="match status" value="2"/>
</dbReference>
<protein>
    <recommendedName>
        <fullName evidence="8">tRNA N6-adenosine threonylcarbamoyltransferase</fullName>
        <ecNumber evidence="8">2.3.1.234</ecNumber>
    </recommendedName>
    <alternativeName>
        <fullName evidence="8">N6-L-threonylcarbamoyladenine synthase</fullName>
        <shortName evidence="8">t(6)A synthase</shortName>
    </alternativeName>
    <alternativeName>
        <fullName evidence="8">t(6)A37 threonylcarbamoyladenosine biosynthesis protein TsaD</fullName>
    </alternativeName>
    <alternativeName>
        <fullName evidence="8">tRNA threonylcarbamoyladenosine biosynthesis protein TsaD</fullName>
    </alternativeName>
</protein>
<evidence type="ECO:0000259" key="9">
    <source>
        <dbReference type="Pfam" id="PF00814"/>
    </source>
</evidence>
<evidence type="ECO:0000256" key="2">
    <source>
        <dbReference type="ARBA" id="ARBA00022679"/>
    </source>
</evidence>
<proteinExistence type="inferred from homology"/>
<dbReference type="InterPro" id="IPR000905">
    <property type="entry name" value="Gcp-like_dom"/>
</dbReference>
<evidence type="ECO:0000313" key="10">
    <source>
        <dbReference type="EMBL" id="BBI01064.1"/>
    </source>
</evidence>
<comment type="caution">
    <text evidence="8">Lacks conserved residue(s) required for the propagation of feature annotation.</text>
</comment>
<feature type="binding site" evidence="8">
    <location>
        <position position="306"/>
    </location>
    <ligand>
        <name>Fe cation</name>
        <dbReference type="ChEBI" id="CHEBI:24875"/>
    </ligand>
</feature>
<comment type="function">
    <text evidence="8">Required for the formation of a threonylcarbamoyl group on adenosine at position 37 (t(6)A37) in tRNAs that read codons beginning with adenine. Is involved in the transfer of the threonylcarbamoyl moiety of threonylcarbamoyl-AMP (TC-AMP) to the N6 group of A37, together with TsaE and TsaB. TsaD likely plays a direct catalytic role in this reaction.</text>
</comment>
<dbReference type="GO" id="GO:0061711">
    <property type="term" value="F:tRNA N(6)-L-threonylcarbamoyladenine synthase activity"/>
    <property type="evidence" value="ECO:0007669"/>
    <property type="project" value="UniProtKB-EC"/>
</dbReference>
<dbReference type="Gene3D" id="3.30.420.40">
    <property type="match status" value="2"/>
</dbReference>
<dbReference type="NCBIfam" id="TIGR03723">
    <property type="entry name" value="T6A_TsaD_YgjD"/>
    <property type="match status" value="1"/>
</dbReference>
<feature type="binding site" evidence="8">
    <location>
        <begin position="138"/>
        <end position="142"/>
    </location>
    <ligand>
        <name>substrate</name>
    </ligand>
</feature>
<comment type="subcellular location">
    <subcellularLocation>
        <location evidence="8">Cytoplasm</location>
    </subcellularLocation>
</comment>
<keyword evidence="1 8" id="KW-0963">Cytoplasm</keyword>
<dbReference type="GO" id="GO:0005737">
    <property type="term" value="C:cytoplasm"/>
    <property type="evidence" value="ECO:0007669"/>
    <property type="project" value="UniProtKB-SubCell"/>
</dbReference>
<comment type="similarity">
    <text evidence="8">Belongs to the KAE1 / TsaD family.</text>
</comment>
<feature type="binding site" evidence="8">
    <location>
        <position position="171"/>
    </location>
    <ligand>
        <name>substrate</name>
    </ligand>
</feature>
<dbReference type="InterPro" id="IPR017861">
    <property type="entry name" value="KAE1/TsaD"/>
</dbReference>
<name>A0A455T9R1_9GAMM</name>
<dbReference type="InterPro" id="IPR022450">
    <property type="entry name" value="TsaD"/>
</dbReference>
<feature type="domain" description="Gcp-like" evidence="9">
    <location>
        <begin position="24"/>
        <end position="312"/>
    </location>
</feature>
<reference evidence="10 11" key="1">
    <citation type="journal article" date="2019" name="Proc. Natl. Acad. Sci. U.S.A.">
        <title>Exaggeration and cooption of innate immunity for social defense.</title>
        <authorList>
            <person name="Kutsukake M."/>
            <person name="Moriyama M."/>
            <person name="Shigenobu S."/>
            <person name="Meng X.-Y."/>
            <person name="Nikoh N."/>
            <person name="Noda C."/>
            <person name="Kobayashi S."/>
            <person name="Fukatsu T."/>
        </authorList>
    </citation>
    <scope>NUCLEOTIDE SEQUENCE [LARGE SCALE GENOMIC DNA]</scope>
    <source>
        <strain evidence="10 11">Nmo</strain>
    </source>
</reference>
<dbReference type="Proteomes" id="UP000317544">
    <property type="component" value="Chromosome"/>
</dbReference>
<evidence type="ECO:0000256" key="1">
    <source>
        <dbReference type="ARBA" id="ARBA00022490"/>
    </source>
</evidence>
<keyword evidence="4 8" id="KW-0479">Metal-binding</keyword>
<evidence type="ECO:0000256" key="4">
    <source>
        <dbReference type="ARBA" id="ARBA00022723"/>
    </source>
</evidence>
<keyword evidence="5 8" id="KW-0408">Iron</keyword>
<feature type="binding site" evidence="8">
    <location>
        <position position="112"/>
    </location>
    <ligand>
        <name>Fe cation</name>
        <dbReference type="ChEBI" id="CHEBI:24875"/>
    </ligand>
</feature>
<dbReference type="RefSeq" id="WP_158344526.1">
    <property type="nucleotide sequence ID" value="NZ_AP019379.1"/>
</dbReference>
<organism evidence="10 11">
    <name type="scientific">Buchnera aphidicola</name>
    <name type="common">Nipponaphis monzeni</name>
    <dbReference type="NCBI Taxonomy" id="2495405"/>
    <lineage>
        <taxon>Bacteria</taxon>
        <taxon>Pseudomonadati</taxon>
        <taxon>Pseudomonadota</taxon>
        <taxon>Gammaproteobacteria</taxon>
        <taxon>Enterobacterales</taxon>
        <taxon>Erwiniaceae</taxon>
        <taxon>Buchnera</taxon>
    </lineage>
</organism>
<sequence length="343" mass="38165">MRILGIETSCDDTGVAIYDDIDGLIFNKVINQSKIHSRYGGVVPELAARQHNKNITLLLQDALKKVRYNSKYNLDAIAYTAGPGLISSLIVGATIASSLAFSINVPIILVNHMEAHLLSYMLNRKSINFPKFPFLGLLVSGGHTQLIISENKGEYKILGNTLDDSVGDTIDKIAQLLGINYPGGKNLSELAKQGTSGKFVFPRPMIHHKGFNFSFSGLKTYVTRIIKKHNDYSLLFRADIAKEFEETIVDTLLIKCKKALKLKKIKRLIIAGGVSANHLLRYKFKKMMSTIQNHELFLADINFCTDNAAMIALTGMLRFKGGNFLEPKIVIKPSWIISDLCKF</sequence>
<keyword evidence="3 8" id="KW-0819">tRNA processing</keyword>
<dbReference type="PANTHER" id="PTHR11735">
    <property type="entry name" value="TRNA N6-ADENOSINE THREONYLCARBAMOYLTRANSFERASE"/>
    <property type="match status" value="1"/>
</dbReference>
<dbReference type="PANTHER" id="PTHR11735:SF6">
    <property type="entry name" value="TRNA N6-ADENOSINE THREONYLCARBAMOYLTRANSFERASE, MITOCHONDRIAL"/>
    <property type="match status" value="1"/>
</dbReference>
<evidence type="ECO:0000256" key="3">
    <source>
        <dbReference type="ARBA" id="ARBA00022694"/>
    </source>
</evidence>
<evidence type="ECO:0000256" key="6">
    <source>
        <dbReference type="ARBA" id="ARBA00023315"/>
    </source>
</evidence>
<dbReference type="AlphaFoldDB" id="A0A455T9R1"/>
<dbReference type="FunFam" id="3.30.420.40:FF:000012">
    <property type="entry name" value="tRNA N6-adenosine threonylcarbamoyltransferase"/>
    <property type="match status" value="1"/>
</dbReference>
<feature type="binding site" evidence="8">
    <location>
        <position position="184"/>
    </location>
    <ligand>
        <name>substrate</name>
    </ligand>
</feature>
<gene>
    <name evidence="10" type="primary">ygjD</name>
    <name evidence="8" type="synonym">tsaD</name>
    <name evidence="10" type="ORF">BUCNMO_045</name>
</gene>
<dbReference type="HAMAP" id="MF_01445">
    <property type="entry name" value="TsaD"/>
    <property type="match status" value="1"/>
</dbReference>
<dbReference type="GO" id="GO:0005506">
    <property type="term" value="F:iron ion binding"/>
    <property type="evidence" value="ECO:0007669"/>
    <property type="project" value="UniProtKB-UniRule"/>
</dbReference>
<dbReference type="EMBL" id="AP019379">
    <property type="protein sequence ID" value="BBI01064.1"/>
    <property type="molecule type" value="Genomic_DNA"/>
</dbReference>
<dbReference type="PRINTS" id="PR00789">
    <property type="entry name" value="OSIALOPTASE"/>
</dbReference>
<evidence type="ECO:0000256" key="8">
    <source>
        <dbReference type="HAMAP-Rule" id="MF_01445"/>
    </source>
</evidence>